<dbReference type="Proteomes" id="UP000681041">
    <property type="component" value="Chromosome"/>
</dbReference>
<evidence type="ECO:0000256" key="1">
    <source>
        <dbReference type="SAM" id="Phobius"/>
    </source>
</evidence>
<dbReference type="OrthoDB" id="71255at2157"/>
<evidence type="ECO:0000313" key="3">
    <source>
        <dbReference type="Proteomes" id="UP000681041"/>
    </source>
</evidence>
<keyword evidence="1" id="KW-0472">Membrane</keyword>
<dbReference type="EMBL" id="CP058560">
    <property type="protein sequence ID" value="QUH22695.1"/>
    <property type="molecule type" value="Genomic_DNA"/>
</dbReference>
<dbReference type="RefSeq" id="WP_211533641.1">
    <property type="nucleotide sequence ID" value="NZ_CP058560.1"/>
</dbReference>
<dbReference type="AlphaFoldDB" id="A0A8T8K5B2"/>
<reference evidence="2" key="1">
    <citation type="submission" date="2020-07" db="EMBL/GenBank/DDBJ databases">
        <title>Methanobacterium. sp. MethCan genome.</title>
        <authorList>
            <person name="Postec A."/>
            <person name="Quemeneur M."/>
        </authorList>
    </citation>
    <scope>NUCLEOTIDE SEQUENCE</scope>
    <source>
        <strain evidence="2">MethCAN</strain>
    </source>
</reference>
<dbReference type="GeneID" id="64819571"/>
<gene>
    <name evidence="2" type="ORF">HYG87_02360</name>
</gene>
<evidence type="ECO:0000313" key="2">
    <source>
        <dbReference type="EMBL" id="QUH22695.1"/>
    </source>
</evidence>
<proteinExistence type="predicted"/>
<keyword evidence="3" id="KW-1185">Reference proteome</keyword>
<name>A0A8T8K5B2_9EURY</name>
<dbReference type="KEGG" id="meme:HYG87_02360"/>
<sequence length="212" mass="22722">MNRNTGILIIAVIVIVIIGALAAFMMPSAETATASQTLMVINNNAPDHWAKSVVVMENVTKKDGSITNVYVESWKEPSTGQSVVNLTKELGYDNEALPAGTTFRMKMWSEPYSANSTGEVNMNLSLNGGDENHIDNETTKFDIIASHVLYQLPADITQGKTEITLDAAKGAAFLEGMNTIYVEVIVTVNADGSVTITPVTQPVLCELIAGIS</sequence>
<feature type="transmembrane region" description="Helical" evidence="1">
    <location>
        <begin position="7"/>
        <end position="26"/>
    </location>
</feature>
<accession>A0A8T8K5B2</accession>
<protein>
    <submittedName>
        <fullName evidence="2">Uncharacterized protein</fullName>
    </submittedName>
</protein>
<organism evidence="2 3">
    <name type="scientific">Methanobacterium alkalithermotolerans</name>
    <dbReference type="NCBI Taxonomy" id="2731220"/>
    <lineage>
        <taxon>Archaea</taxon>
        <taxon>Methanobacteriati</taxon>
        <taxon>Methanobacteriota</taxon>
        <taxon>Methanomada group</taxon>
        <taxon>Methanobacteria</taxon>
        <taxon>Methanobacteriales</taxon>
        <taxon>Methanobacteriaceae</taxon>
        <taxon>Methanobacterium</taxon>
    </lineage>
</organism>
<keyword evidence="1" id="KW-1133">Transmembrane helix</keyword>
<keyword evidence="1" id="KW-0812">Transmembrane</keyword>